<feature type="domain" description="ATP-dependent DNA ligase family profile" evidence="21">
    <location>
        <begin position="357"/>
        <end position="492"/>
    </location>
</feature>
<dbReference type="InterPro" id="IPR036420">
    <property type="entry name" value="BRCT_dom_sf"/>
</dbReference>
<evidence type="ECO:0000256" key="10">
    <source>
        <dbReference type="ARBA" id="ARBA00022763"/>
    </source>
</evidence>
<dbReference type="InterPro" id="IPR000977">
    <property type="entry name" value="DNA_ligase_ATP-dep"/>
</dbReference>
<evidence type="ECO:0000256" key="20">
    <source>
        <dbReference type="SAM" id="MobiDB-lite"/>
    </source>
</evidence>
<dbReference type="CDD" id="cd07903">
    <property type="entry name" value="Adenylation_DNA_ligase_IV"/>
    <property type="match status" value="1"/>
</dbReference>
<keyword evidence="24" id="KW-1185">Reference proteome</keyword>
<dbReference type="Pfam" id="PF01068">
    <property type="entry name" value="DNA_ligase_A_M"/>
    <property type="match status" value="1"/>
</dbReference>
<keyword evidence="14" id="KW-0234">DNA repair</keyword>
<dbReference type="Gene3D" id="2.40.50.140">
    <property type="entry name" value="Nucleic acid-binding proteins"/>
    <property type="match status" value="1"/>
</dbReference>
<dbReference type="SUPFAM" id="SSF56091">
    <property type="entry name" value="DNA ligase/mRNA capping enzyme, catalytic domain"/>
    <property type="match status" value="1"/>
</dbReference>
<evidence type="ECO:0000256" key="16">
    <source>
        <dbReference type="ARBA" id="ARBA00030676"/>
    </source>
</evidence>
<dbReference type="InterPro" id="IPR001357">
    <property type="entry name" value="BRCT_dom"/>
</dbReference>
<dbReference type="CDD" id="cd07968">
    <property type="entry name" value="OBF_DNA_ligase_IV"/>
    <property type="match status" value="1"/>
</dbReference>
<evidence type="ECO:0000256" key="3">
    <source>
        <dbReference type="ARBA" id="ARBA00007572"/>
    </source>
</evidence>
<feature type="region of interest" description="Disordered" evidence="20">
    <location>
        <begin position="620"/>
        <end position="639"/>
    </location>
</feature>
<keyword evidence="13" id="KW-0233">DNA recombination</keyword>
<proteinExistence type="inferred from homology"/>
<dbReference type="SUPFAM" id="SSF52113">
    <property type="entry name" value="BRCT domain"/>
    <property type="match status" value="2"/>
</dbReference>
<keyword evidence="12" id="KW-0460">Magnesium</keyword>
<dbReference type="EC" id="6.5.1.1" evidence="4"/>
<dbReference type="InterPro" id="IPR012308">
    <property type="entry name" value="DNA_ligase_ATP-dep_N"/>
</dbReference>
<evidence type="ECO:0000256" key="8">
    <source>
        <dbReference type="ARBA" id="ARBA00022737"/>
    </source>
</evidence>
<comment type="cofactor">
    <cofactor evidence="1">
        <name>Mg(2+)</name>
        <dbReference type="ChEBI" id="CHEBI:18420"/>
    </cofactor>
</comment>
<feature type="domain" description="BRCT" evidence="22">
    <location>
        <begin position="826"/>
        <end position="928"/>
    </location>
</feature>
<evidence type="ECO:0000259" key="22">
    <source>
        <dbReference type="PROSITE" id="PS50172"/>
    </source>
</evidence>
<dbReference type="NCBIfam" id="TIGR00574">
    <property type="entry name" value="dnl1"/>
    <property type="match status" value="1"/>
</dbReference>
<evidence type="ECO:0000256" key="5">
    <source>
        <dbReference type="ARBA" id="ARBA00022073"/>
    </source>
</evidence>
<evidence type="ECO:0000256" key="9">
    <source>
        <dbReference type="ARBA" id="ARBA00022741"/>
    </source>
</evidence>
<evidence type="ECO:0000256" key="17">
    <source>
        <dbReference type="ARBA" id="ARBA00031942"/>
    </source>
</evidence>
<protein>
    <recommendedName>
        <fullName evidence="5">DNA ligase 4</fullName>
        <ecNumber evidence="4">6.5.1.1</ecNumber>
    </recommendedName>
    <alternativeName>
        <fullName evidence="17">DNA ligase IV</fullName>
    </alternativeName>
    <alternativeName>
        <fullName evidence="16">Polydeoxyribonucleotide synthase [ATP] 4</fullName>
    </alternativeName>
</protein>
<dbReference type="SUPFAM" id="SSF117018">
    <property type="entry name" value="ATP-dependent DNA ligase DNA-binding domain"/>
    <property type="match status" value="1"/>
</dbReference>
<dbReference type="Pfam" id="PF16589">
    <property type="entry name" value="BRCT_2"/>
    <property type="match status" value="1"/>
</dbReference>
<dbReference type="SUPFAM" id="SSF50249">
    <property type="entry name" value="Nucleic acid-binding proteins"/>
    <property type="match status" value="1"/>
</dbReference>
<evidence type="ECO:0000256" key="11">
    <source>
        <dbReference type="ARBA" id="ARBA00022840"/>
    </source>
</evidence>
<evidence type="ECO:0000256" key="18">
    <source>
        <dbReference type="ARBA" id="ARBA00034003"/>
    </source>
</evidence>
<dbReference type="Gene3D" id="1.10.3260.10">
    <property type="entry name" value="DNA ligase, ATP-dependent, N-terminal domain"/>
    <property type="match status" value="1"/>
</dbReference>
<keyword evidence="9" id="KW-0547">Nucleotide-binding</keyword>
<evidence type="ECO:0000256" key="2">
    <source>
        <dbReference type="ARBA" id="ARBA00004123"/>
    </source>
</evidence>
<comment type="subcellular location">
    <subcellularLocation>
        <location evidence="2">Nucleus</location>
    </subcellularLocation>
</comment>
<evidence type="ECO:0000256" key="19">
    <source>
        <dbReference type="RuleBase" id="RU004196"/>
    </source>
</evidence>
<keyword evidence="10" id="KW-0227">DNA damage</keyword>
<keyword evidence="8" id="KW-0677">Repeat</keyword>
<evidence type="ECO:0000256" key="1">
    <source>
        <dbReference type="ARBA" id="ARBA00001946"/>
    </source>
</evidence>
<reference evidence="23 24" key="1">
    <citation type="submission" date="2024-02" db="EMBL/GenBank/DDBJ databases">
        <authorList>
            <person name="Daric V."/>
            <person name="Darras S."/>
        </authorList>
    </citation>
    <scope>NUCLEOTIDE SEQUENCE [LARGE SCALE GENOMIC DNA]</scope>
</reference>
<evidence type="ECO:0000256" key="6">
    <source>
        <dbReference type="ARBA" id="ARBA00022598"/>
    </source>
</evidence>
<evidence type="ECO:0000256" key="15">
    <source>
        <dbReference type="ARBA" id="ARBA00023242"/>
    </source>
</evidence>
<dbReference type="Pfam" id="PF00533">
    <property type="entry name" value="BRCT"/>
    <property type="match status" value="1"/>
</dbReference>
<dbReference type="Gene3D" id="3.40.50.10190">
    <property type="entry name" value="BRCT domain"/>
    <property type="match status" value="2"/>
</dbReference>
<organism evidence="23 24">
    <name type="scientific">Clavelina lepadiformis</name>
    <name type="common">Light-bulb sea squirt</name>
    <name type="synonym">Ascidia lepadiformis</name>
    <dbReference type="NCBI Taxonomy" id="159417"/>
    <lineage>
        <taxon>Eukaryota</taxon>
        <taxon>Metazoa</taxon>
        <taxon>Chordata</taxon>
        <taxon>Tunicata</taxon>
        <taxon>Ascidiacea</taxon>
        <taxon>Aplousobranchia</taxon>
        <taxon>Clavelinidae</taxon>
        <taxon>Clavelina</taxon>
    </lineage>
</organism>
<comment type="similarity">
    <text evidence="3 19">Belongs to the ATP-dependent DNA ligase family.</text>
</comment>
<evidence type="ECO:0000313" key="23">
    <source>
        <dbReference type="EMBL" id="CAK8685309.1"/>
    </source>
</evidence>
<name>A0ABP0G3G0_CLALP</name>
<dbReference type="Pfam" id="PF04679">
    <property type="entry name" value="DNA_ligase_A_C"/>
    <property type="match status" value="1"/>
</dbReference>
<dbReference type="InterPro" id="IPR012309">
    <property type="entry name" value="DNA_ligase_ATP-dep_C"/>
</dbReference>
<evidence type="ECO:0000256" key="14">
    <source>
        <dbReference type="ARBA" id="ARBA00023204"/>
    </source>
</evidence>
<dbReference type="PANTHER" id="PTHR45997">
    <property type="entry name" value="DNA LIGASE 4"/>
    <property type="match status" value="1"/>
</dbReference>
<dbReference type="Pfam" id="PF11411">
    <property type="entry name" value="DNA_ligase_IV"/>
    <property type="match status" value="1"/>
</dbReference>
<feature type="domain" description="BRCT" evidence="22">
    <location>
        <begin position="658"/>
        <end position="748"/>
    </location>
</feature>
<dbReference type="CDD" id="cd17722">
    <property type="entry name" value="BRCT_DNA_ligase_IV_rpt1"/>
    <property type="match status" value="1"/>
</dbReference>
<dbReference type="PANTHER" id="PTHR45997:SF1">
    <property type="entry name" value="DNA LIGASE 4"/>
    <property type="match status" value="1"/>
</dbReference>
<dbReference type="PROSITE" id="PS50160">
    <property type="entry name" value="DNA_LIGASE_A3"/>
    <property type="match status" value="1"/>
</dbReference>
<sequence length="933" mass="106565">MAERSAASSAEILTDSKVAFNQLCHLFEIMHKAKNNSIRKQQFNDFVNRWKKIQHSSTSVKSNSFFPAFRLILPQLDKERLSYGVKEMLLAKLYIDVLGLSKSGQDAKKLLEYRNPKRNSVSAGDFAEIAFRHVLSKRCISDGKLTIAEINQFLDDLAKYNNEKRKDMVKKTLLNLIQKTSSIEQKWLIRIMLKDTKLKLGHKIMLKVFHPDAEEVYNITTSIRQVCERLPDIDVRLSDAEIELFQPFRPMLALNAKLEEIEKLMDYKPFLIEIKYDGERSQVHKDGKQYKYFSRNGKEYSTVFGETPYKGTITPYIHDCFSAEVQSCILDGEMMGYHSEMKIFMQKGAQFDIKHVTEDSELQPCLVVFDLLYLNGKRLTSLSQTERHEKLRNVINPVEGRLQFSEDKQASLNQDVVRYLNDAIDRREEGIIVKHPEAKYAPNKRKGSGWLKIKPEYTLGVVDDLDLVIIGGSFGSGRRGNFLSTFLLGVAVKDSNNKPPDGAIVFKSLCRVGSGYTDKQLLEIIDKLKPNMKVFNKKKIPDWMKVTKEKPDVYIHPKDSLVVQIRASEIIPSTSYAAGCTLRFPRLVAVRNDKDFVDALDTSQLEDLKNIADGKLAARHADLPSEGSPPEKKRKVKTEAPSTISMKYLGVDLSSVEQTSSSFQGRVFCILTGSKDHDKQNLEKQVVEHGGNIVQNPVSDTFCVVARDERNIKVKNVIKCGKYNVVKIDWLIGCLKKGMIVPWEPQDMLHATASTELHFKQKYDKYGDDFLKDLTSDTLKEIFQKISDDDVLEILPKEGAKDRHVALKQFLTSVLERYESRGFADQPTLLFLGMNFYFCQSNIELTATEHASVEELRALVAFYGGTILNSLDNVTHVVVSTCIVDDKNLRDVFEFRQSKRRKFYIVNENWIKDCLKQGCLICETNYFLAPMLK</sequence>
<evidence type="ECO:0000256" key="12">
    <source>
        <dbReference type="ARBA" id="ARBA00022842"/>
    </source>
</evidence>
<dbReference type="Proteomes" id="UP001642483">
    <property type="component" value="Unassembled WGS sequence"/>
</dbReference>
<keyword evidence="6" id="KW-0436">Ligase</keyword>
<evidence type="ECO:0000256" key="13">
    <source>
        <dbReference type="ARBA" id="ARBA00023172"/>
    </source>
</evidence>
<accession>A0ABP0G3G0</accession>
<dbReference type="PROSITE" id="PS50172">
    <property type="entry name" value="BRCT"/>
    <property type="match status" value="2"/>
</dbReference>
<keyword evidence="7" id="KW-0479">Metal-binding</keyword>
<comment type="catalytic activity">
    <reaction evidence="18">
        <text>ATP + (deoxyribonucleotide)n-3'-hydroxyl + 5'-phospho-(deoxyribonucleotide)m = (deoxyribonucleotide)n+m + AMP + diphosphate.</text>
        <dbReference type="EC" id="6.5.1.1"/>
    </reaction>
</comment>
<dbReference type="InterPro" id="IPR021536">
    <property type="entry name" value="DNA_ligase_IV_dom"/>
</dbReference>
<dbReference type="InterPro" id="IPR036599">
    <property type="entry name" value="DNA_ligase_N_sf"/>
</dbReference>
<comment type="caution">
    <text evidence="23">The sequence shown here is derived from an EMBL/GenBank/DDBJ whole genome shotgun (WGS) entry which is preliminary data.</text>
</comment>
<keyword evidence="11" id="KW-0067">ATP-binding</keyword>
<dbReference type="Pfam" id="PF04675">
    <property type="entry name" value="DNA_ligase_A_N"/>
    <property type="match status" value="1"/>
</dbReference>
<evidence type="ECO:0000256" key="7">
    <source>
        <dbReference type="ARBA" id="ARBA00022723"/>
    </source>
</evidence>
<dbReference type="EMBL" id="CAWYQH010000099">
    <property type="protein sequence ID" value="CAK8685309.1"/>
    <property type="molecule type" value="Genomic_DNA"/>
</dbReference>
<dbReference type="Gene3D" id="3.30.470.30">
    <property type="entry name" value="DNA ligase/mRNA capping enzyme"/>
    <property type="match status" value="1"/>
</dbReference>
<dbReference type="InterPro" id="IPR029710">
    <property type="entry name" value="LIG4"/>
</dbReference>
<evidence type="ECO:0000313" key="24">
    <source>
        <dbReference type="Proteomes" id="UP001642483"/>
    </source>
</evidence>
<dbReference type="SMART" id="SM00292">
    <property type="entry name" value="BRCT"/>
    <property type="match status" value="2"/>
</dbReference>
<gene>
    <name evidence="23" type="ORF">CVLEPA_LOCUS16446</name>
</gene>
<keyword evidence="15" id="KW-0539">Nucleus</keyword>
<dbReference type="InterPro" id="IPR012340">
    <property type="entry name" value="NA-bd_OB-fold"/>
</dbReference>
<evidence type="ECO:0000259" key="21">
    <source>
        <dbReference type="PROSITE" id="PS50160"/>
    </source>
</evidence>
<dbReference type="InterPro" id="IPR044125">
    <property type="entry name" value="Adenylation_DNA_ligase_IV"/>
</dbReference>
<dbReference type="InterPro" id="IPR012310">
    <property type="entry name" value="DNA_ligase_ATP-dep_cent"/>
</dbReference>
<evidence type="ECO:0000256" key="4">
    <source>
        <dbReference type="ARBA" id="ARBA00012727"/>
    </source>
</evidence>